<dbReference type="VEuPathDB" id="VectorBase:CSON000485"/>
<dbReference type="Gene3D" id="3.30.360.10">
    <property type="entry name" value="Dihydrodipicolinate Reductase, domain 2"/>
    <property type="match status" value="1"/>
</dbReference>
<evidence type="ECO:0000259" key="15">
    <source>
        <dbReference type="PROSITE" id="PS51061"/>
    </source>
</evidence>
<dbReference type="FunFam" id="3.30.360.10:FF:000013">
    <property type="entry name" value="Glucose-6-phosphate 1-dehydrogenase"/>
    <property type="match status" value="1"/>
</dbReference>
<evidence type="ECO:0000256" key="4">
    <source>
        <dbReference type="ARBA" id="ARBA00009975"/>
    </source>
</evidence>
<comment type="pathway">
    <text evidence="3 13">Carbohydrate degradation; pentose phosphate pathway; D-ribulose 5-phosphate from D-glucose 6-phosphate (oxidative stage): step 1/3.</text>
</comment>
<dbReference type="FunFam" id="3.40.50.720:FF:000111">
    <property type="entry name" value="Glucose-6-phosphate 1-dehydrogenase"/>
    <property type="match status" value="1"/>
</dbReference>
<dbReference type="InterPro" id="IPR022674">
    <property type="entry name" value="G6P_DH_NAD-bd"/>
</dbReference>
<dbReference type="Pfam" id="PF00479">
    <property type="entry name" value="G6PD_N"/>
    <property type="match status" value="1"/>
</dbReference>
<dbReference type="SMART" id="SM00393">
    <property type="entry name" value="R3H"/>
    <property type="match status" value="1"/>
</dbReference>
<evidence type="ECO:0000256" key="2">
    <source>
        <dbReference type="ARBA" id="ARBA00004514"/>
    </source>
</evidence>
<evidence type="ECO:0000256" key="11">
    <source>
        <dbReference type="ARBA" id="ARBA00023277"/>
    </source>
</evidence>
<keyword evidence="7" id="KW-0963">Cytoplasm</keyword>
<comment type="similarity">
    <text evidence="4 13">Belongs to the glucose-6-phosphate dehydrogenase family.</text>
</comment>
<dbReference type="PANTHER" id="PTHR23429">
    <property type="entry name" value="GLUCOSE-6-PHOSPHATE 1-DEHYDROGENASE G6PD"/>
    <property type="match status" value="1"/>
</dbReference>
<dbReference type="SMART" id="SM00443">
    <property type="entry name" value="G_patch"/>
    <property type="match status" value="1"/>
</dbReference>
<dbReference type="GO" id="GO:0006006">
    <property type="term" value="P:glucose metabolic process"/>
    <property type="evidence" value="ECO:0007669"/>
    <property type="project" value="UniProtKB-KW"/>
</dbReference>
<evidence type="ECO:0000256" key="9">
    <source>
        <dbReference type="ARBA" id="ARBA00022857"/>
    </source>
</evidence>
<dbReference type="NCBIfam" id="TIGR00871">
    <property type="entry name" value="zwf"/>
    <property type="match status" value="1"/>
</dbReference>
<name>A0A336LTU8_CULSO</name>
<dbReference type="GO" id="GO:0004345">
    <property type="term" value="F:glucose-6-phosphate dehydrogenase activity"/>
    <property type="evidence" value="ECO:0007669"/>
    <property type="project" value="UniProtKB-EC"/>
</dbReference>
<evidence type="ECO:0000256" key="3">
    <source>
        <dbReference type="ARBA" id="ARBA00004937"/>
    </source>
</evidence>
<dbReference type="GO" id="GO:0050661">
    <property type="term" value="F:NADP binding"/>
    <property type="evidence" value="ECO:0007669"/>
    <property type="project" value="InterPro"/>
</dbReference>
<evidence type="ECO:0000256" key="10">
    <source>
        <dbReference type="ARBA" id="ARBA00023002"/>
    </source>
</evidence>
<dbReference type="PANTHER" id="PTHR23429:SF0">
    <property type="entry name" value="GLUCOSE-6-PHOSPHATE 1-DEHYDROGENASE"/>
    <property type="match status" value="1"/>
</dbReference>
<feature type="domain" description="XRN2-binding (XTBD)" evidence="16">
    <location>
        <begin position="504"/>
        <end position="592"/>
    </location>
</feature>
<evidence type="ECO:0000256" key="8">
    <source>
        <dbReference type="ARBA" id="ARBA00022526"/>
    </source>
</evidence>
<evidence type="ECO:0000256" key="7">
    <source>
        <dbReference type="ARBA" id="ARBA00022490"/>
    </source>
</evidence>
<dbReference type="GO" id="GO:0009051">
    <property type="term" value="P:pentose-phosphate shunt, oxidative branch"/>
    <property type="evidence" value="ECO:0007669"/>
    <property type="project" value="TreeGrafter"/>
</dbReference>
<dbReference type="PROSITE" id="PS51827">
    <property type="entry name" value="XTBD"/>
    <property type="match status" value="1"/>
</dbReference>
<keyword evidence="9 13" id="KW-0521">NADP</keyword>
<dbReference type="PROSITE" id="PS00069">
    <property type="entry name" value="G6P_DEHYDROGENASE"/>
    <property type="match status" value="1"/>
</dbReference>
<comment type="subcellular location">
    <subcellularLocation>
        <location evidence="2">Cytoplasm</location>
        <location evidence="2">Cytosol</location>
    </subcellularLocation>
</comment>
<dbReference type="SUPFAM" id="SSF82708">
    <property type="entry name" value="R3H domain"/>
    <property type="match status" value="1"/>
</dbReference>
<gene>
    <name evidence="17" type="primary">CSON000485</name>
</gene>
<dbReference type="InterPro" id="IPR036867">
    <property type="entry name" value="R3H_dom_sf"/>
</dbReference>
<evidence type="ECO:0000259" key="14">
    <source>
        <dbReference type="PROSITE" id="PS50174"/>
    </source>
</evidence>
<dbReference type="SUPFAM" id="SSF51735">
    <property type="entry name" value="NAD(P)-binding Rossmann-fold domains"/>
    <property type="match status" value="1"/>
</dbReference>
<sequence>MFFKGVTSNGHSDHNAEETLKLIRNSLASPQMKEDGCCYDGGCPHVFIVFGASGDLARKKIYPTLWWLFRDNLLPSSTTIFGYARTNLSITQLREKCDQYMKVRPKEEELYEKFWKINQYVAGSYNTRRDFELLNQEIVKFEKCPTMNRLFYLALPPSVFEDVTVHIKESCMGKKGWNRIIVEKPFGRDAESSKKLSDHLASLFHEDQLYRIDHYLGKEMVQNLITVRFGNQIFAPTWNRTNIASILITFKEPFGTQGRGGYFDEFGIIRDVMQNHLLQILSLVAMEKPISIHPDHIRDEKVKVLRSVEELTIDDVVLGQYVGNPEGKDEDSKLGYLDDPTVPKCSKTPTYALAVLKIKNERWDGVPFILRCGKALNERKAEVRIQYKDVPGDIFHGKPKRNELVIRVQPGEALYVKMMTKSPGINFDLEETELDLTYGHRYQEIHLPDAYERLILDVFCGSQMHFVRSDELSEAWRIFTPLLHYIEERKPEPIQYVYGSRGPKAADQKLNDVGFKYYGSYKWHMDKNNKAKILPEEELRCLSQVLLNIEFLGCVYPQETMTRVEALATEILKNFKMSQKDRIFKRTLVSAQQTTENKYRRVNDHEKKFAIPFVKATDIASNEIEEEIEIGSAEHRKYKKLLKNVVVFKVKDGTSDVNYANSTRKTIEQNKQGQWSESCEQNIYSCSYNGETLITVTGTTQKKARIAGYKKVYEILKNYCYTLNKKANFYSGDLAKVVKHENEQQKSVPIKSSDLNTKGKTLETYDDYKLGSDNIGFRMLKALGWKEGELSNKGIVDPIGLSVKIGRAGLGSELPLPKKGQKLNLEYFKKLLTNFRDSGTDFDLVFSSEFEKEERAQLHKLAQRIGLKSKSEGKDEKERFLTVRRKTSLSPIDIVNKIKAKDPFYSAIWEMEPPDMNDYEKLDV</sequence>
<keyword evidence="11 13" id="KW-0119">Carbohydrate metabolism</keyword>
<dbReference type="SUPFAM" id="SSF55347">
    <property type="entry name" value="Glyceraldehyde-3-phosphate dehydrogenase-like, C-terminal domain"/>
    <property type="match status" value="1"/>
</dbReference>
<dbReference type="InterPro" id="IPR000467">
    <property type="entry name" value="G_patch_dom"/>
</dbReference>
<dbReference type="InterPro" id="IPR022675">
    <property type="entry name" value="G6P_DH_C"/>
</dbReference>
<comment type="catalytic activity">
    <reaction evidence="12">
        <text>D-glucose 6-phosphate + NADP(+) = 6-phospho-D-glucono-1,5-lactone + NADPH + H(+)</text>
        <dbReference type="Rhea" id="RHEA:15841"/>
        <dbReference type="ChEBI" id="CHEBI:15378"/>
        <dbReference type="ChEBI" id="CHEBI:57783"/>
        <dbReference type="ChEBI" id="CHEBI:57955"/>
        <dbReference type="ChEBI" id="CHEBI:58349"/>
        <dbReference type="ChEBI" id="CHEBI:61548"/>
        <dbReference type="EC" id="1.1.1.49"/>
    </reaction>
    <physiologicalReaction direction="left-to-right" evidence="12">
        <dbReference type="Rhea" id="RHEA:15842"/>
    </physiologicalReaction>
</comment>
<dbReference type="InterPro" id="IPR021859">
    <property type="entry name" value="XTBD"/>
</dbReference>
<comment type="function">
    <text evidence="13">Catalyzes the rate-limiting step of the oxidative pentose-phosphate pathway, which represents a route for the dissimilation of carbohydrates besides glycolysis.</text>
</comment>
<keyword evidence="8 13" id="KW-0313">Glucose metabolism</keyword>
<dbReference type="InterPro" id="IPR036291">
    <property type="entry name" value="NAD(P)-bd_dom_sf"/>
</dbReference>
<evidence type="ECO:0000256" key="5">
    <source>
        <dbReference type="ARBA" id="ARBA00013019"/>
    </source>
</evidence>
<dbReference type="GO" id="GO:0003676">
    <property type="term" value="F:nucleic acid binding"/>
    <property type="evidence" value="ECO:0007669"/>
    <property type="project" value="UniProtKB-UniRule"/>
</dbReference>
<reference evidence="17" key="1">
    <citation type="submission" date="2018-07" db="EMBL/GenBank/DDBJ databases">
        <authorList>
            <person name="Quirk P.G."/>
            <person name="Krulwich T.A."/>
        </authorList>
    </citation>
    <scope>NUCLEOTIDE SEQUENCE</scope>
</reference>
<dbReference type="InterPro" id="IPR001374">
    <property type="entry name" value="R3H_dom"/>
</dbReference>
<evidence type="ECO:0000256" key="1">
    <source>
        <dbReference type="ARBA" id="ARBA00002914"/>
    </source>
</evidence>
<accession>A0A336LTU8</accession>
<protein>
    <recommendedName>
        <fullName evidence="6 13">Glucose-6-phosphate 1-dehydrogenase</fullName>
        <ecNumber evidence="5 13">1.1.1.49</ecNumber>
    </recommendedName>
</protein>
<dbReference type="InterPro" id="IPR019796">
    <property type="entry name" value="G6P_DH_AS"/>
</dbReference>
<evidence type="ECO:0000313" key="17">
    <source>
        <dbReference type="EMBL" id="SSX20059.1"/>
    </source>
</evidence>
<evidence type="ECO:0000256" key="13">
    <source>
        <dbReference type="RuleBase" id="RU362120"/>
    </source>
</evidence>
<evidence type="ECO:0000256" key="6">
    <source>
        <dbReference type="ARBA" id="ARBA00020444"/>
    </source>
</evidence>
<dbReference type="PROSITE" id="PS50174">
    <property type="entry name" value="G_PATCH"/>
    <property type="match status" value="1"/>
</dbReference>
<dbReference type="EMBL" id="UFQT01000107">
    <property type="protein sequence ID" value="SSX20059.1"/>
    <property type="molecule type" value="Genomic_DNA"/>
</dbReference>
<dbReference type="UniPathway" id="UPA00115">
    <property type="reaction ID" value="UER00408"/>
</dbReference>
<dbReference type="PROSITE" id="PS51061">
    <property type="entry name" value="R3H"/>
    <property type="match status" value="1"/>
</dbReference>
<dbReference type="PRINTS" id="PR00079">
    <property type="entry name" value="G6PDHDRGNASE"/>
</dbReference>
<dbReference type="Pfam" id="PF11952">
    <property type="entry name" value="XTBD"/>
    <property type="match status" value="1"/>
</dbReference>
<dbReference type="Pfam" id="PF01585">
    <property type="entry name" value="G-patch"/>
    <property type="match status" value="1"/>
</dbReference>
<organism evidence="17">
    <name type="scientific">Culicoides sonorensis</name>
    <name type="common">Biting midge</name>
    <dbReference type="NCBI Taxonomy" id="179676"/>
    <lineage>
        <taxon>Eukaryota</taxon>
        <taxon>Metazoa</taxon>
        <taxon>Ecdysozoa</taxon>
        <taxon>Arthropoda</taxon>
        <taxon>Hexapoda</taxon>
        <taxon>Insecta</taxon>
        <taxon>Pterygota</taxon>
        <taxon>Neoptera</taxon>
        <taxon>Endopterygota</taxon>
        <taxon>Diptera</taxon>
        <taxon>Nematocera</taxon>
        <taxon>Chironomoidea</taxon>
        <taxon>Ceratopogonidae</taxon>
        <taxon>Ceratopogoninae</taxon>
        <taxon>Culicoides</taxon>
        <taxon>Monoculicoides</taxon>
    </lineage>
</organism>
<dbReference type="GO" id="GO:0005829">
    <property type="term" value="C:cytosol"/>
    <property type="evidence" value="ECO:0007669"/>
    <property type="project" value="UniProtKB-SubCell"/>
</dbReference>
<dbReference type="Gene3D" id="3.30.1370.50">
    <property type="entry name" value="R3H-like domain"/>
    <property type="match status" value="1"/>
</dbReference>
<dbReference type="Gene3D" id="3.40.50.720">
    <property type="entry name" value="NAD(P)-binding Rossmann-like Domain"/>
    <property type="match status" value="1"/>
</dbReference>
<feature type="domain" description="G-patch" evidence="14">
    <location>
        <begin position="772"/>
        <end position="815"/>
    </location>
</feature>
<evidence type="ECO:0000259" key="16">
    <source>
        <dbReference type="PROSITE" id="PS51827"/>
    </source>
</evidence>
<comment type="function">
    <text evidence="1">Cytosolic glucose-6-phosphate dehydrogenase that catalyzes the first and rate-limiting step of the oxidative branch within the pentose phosphate pathway/shunt, an alternative route to glycolysis for the dissimilation of carbohydrates and a major source of reducing power and metabolic intermediates for fatty acid and nucleic acid biosynthetic processes.</text>
</comment>
<proteinExistence type="inferred from homology"/>
<dbReference type="EC" id="1.1.1.49" evidence="5 13"/>
<dbReference type="InterPro" id="IPR001282">
    <property type="entry name" value="G6P_DH"/>
</dbReference>
<dbReference type="AlphaFoldDB" id="A0A336LTU8"/>
<dbReference type="Pfam" id="PF02781">
    <property type="entry name" value="G6PD_C"/>
    <property type="match status" value="1"/>
</dbReference>
<keyword evidence="10 13" id="KW-0560">Oxidoreductase</keyword>
<evidence type="ECO:0000256" key="12">
    <source>
        <dbReference type="ARBA" id="ARBA00047696"/>
    </source>
</evidence>
<dbReference type="HAMAP" id="MF_00966">
    <property type="entry name" value="G6PD"/>
    <property type="match status" value="1"/>
</dbReference>
<dbReference type="Pfam" id="PF01424">
    <property type="entry name" value="R3H"/>
    <property type="match status" value="1"/>
</dbReference>
<feature type="domain" description="R3H" evidence="15">
    <location>
        <begin position="822"/>
        <end position="886"/>
    </location>
</feature>